<dbReference type="InterPro" id="IPR000524">
    <property type="entry name" value="Tscrpt_reg_HTH_GntR"/>
</dbReference>
<name>A0A7U8PVC3_BRUNE</name>
<dbReference type="RefSeq" id="WP_004687080.1">
    <property type="nucleotide sequence ID" value="NZ_AZBJ02000088.1"/>
</dbReference>
<dbReference type="GO" id="GO:0003677">
    <property type="term" value="F:DNA binding"/>
    <property type="evidence" value="ECO:0007669"/>
    <property type="project" value="UniProtKB-KW"/>
</dbReference>
<dbReference type="InterPro" id="IPR036390">
    <property type="entry name" value="WH_DNA-bd_sf"/>
</dbReference>
<dbReference type="PRINTS" id="PR00035">
    <property type="entry name" value="HTHGNTR"/>
</dbReference>
<dbReference type="InterPro" id="IPR008920">
    <property type="entry name" value="TF_FadR/GntR_C"/>
</dbReference>
<evidence type="ECO:0000313" key="5">
    <source>
        <dbReference type="EMBL" id="EEY02306.1"/>
    </source>
</evidence>
<protein>
    <submittedName>
        <fullName evidence="5">GntR domain-containing protein</fullName>
    </submittedName>
</protein>
<keyword evidence="3" id="KW-0804">Transcription</keyword>
<dbReference type="Gene3D" id="1.20.120.530">
    <property type="entry name" value="GntR ligand-binding domain-like"/>
    <property type="match status" value="1"/>
</dbReference>
<organism evidence="5 6">
    <name type="scientific">Brucella neotomae 5K33</name>
    <dbReference type="NCBI Taxonomy" id="520456"/>
    <lineage>
        <taxon>Bacteria</taxon>
        <taxon>Pseudomonadati</taxon>
        <taxon>Pseudomonadota</taxon>
        <taxon>Alphaproteobacteria</taxon>
        <taxon>Hyphomicrobiales</taxon>
        <taxon>Brucellaceae</taxon>
        <taxon>Brucella/Ochrobactrum group</taxon>
        <taxon>Brucella</taxon>
    </lineage>
</organism>
<dbReference type="Pfam" id="PF07729">
    <property type="entry name" value="FCD"/>
    <property type="match status" value="1"/>
</dbReference>
<keyword evidence="2" id="KW-0238">DNA-binding</keyword>
<dbReference type="Gene3D" id="1.10.10.10">
    <property type="entry name" value="Winged helix-like DNA-binding domain superfamily/Winged helix DNA-binding domain"/>
    <property type="match status" value="1"/>
</dbReference>
<dbReference type="SUPFAM" id="SSF48008">
    <property type="entry name" value="GntR ligand-binding domain-like"/>
    <property type="match status" value="1"/>
</dbReference>
<dbReference type="SMART" id="SM00345">
    <property type="entry name" value="HTH_GNTR"/>
    <property type="match status" value="1"/>
</dbReference>
<dbReference type="PANTHER" id="PTHR43537">
    <property type="entry name" value="TRANSCRIPTIONAL REGULATOR, GNTR FAMILY"/>
    <property type="match status" value="1"/>
</dbReference>
<dbReference type="EMBL" id="EQ999575">
    <property type="protein sequence ID" value="EEY02306.1"/>
    <property type="molecule type" value="Genomic_DNA"/>
</dbReference>
<dbReference type="PANTHER" id="PTHR43537:SF44">
    <property type="entry name" value="GNTR FAMILY REGULATORY PROTEIN"/>
    <property type="match status" value="1"/>
</dbReference>
<reference evidence="5 6" key="1">
    <citation type="submission" date="2009-01" db="EMBL/GenBank/DDBJ databases">
        <title>The Genome Sequence of Brucella neotomae 5K33.</title>
        <authorList>
            <consortium name="The Broad Institute Genome Sequencing Platform"/>
            <person name="Ward D."/>
            <person name="Young S.K."/>
            <person name="Kodira C.D."/>
            <person name="Zeng Q."/>
            <person name="Koehrsen M."/>
            <person name="Alvarado L."/>
            <person name="Berlin A."/>
            <person name="Borenstein D."/>
            <person name="Chen Z."/>
            <person name="Engels R."/>
            <person name="Freedman E."/>
            <person name="Gellesch M."/>
            <person name="Goldberg J."/>
            <person name="Griggs A."/>
            <person name="Gujja S."/>
            <person name="Heiman D."/>
            <person name="Hepburn T."/>
            <person name="Howarth C."/>
            <person name="Jen D."/>
            <person name="Larson L."/>
            <person name="Lewis B."/>
            <person name="Mehta T."/>
            <person name="Park D."/>
            <person name="Pearson M."/>
            <person name="Roberts A."/>
            <person name="Saif S."/>
            <person name="Shea T."/>
            <person name="Shenoy N."/>
            <person name="Sisk P."/>
            <person name="Stolte C."/>
            <person name="Sykes S."/>
            <person name="Walk T."/>
            <person name="White J."/>
            <person name="Yandava C."/>
            <person name="Whatmore A.M."/>
            <person name="Perrett L.L."/>
            <person name="O'Callaghan D."/>
            <person name="Nusbaum C."/>
            <person name="Galagan J."/>
            <person name="Birren B."/>
        </authorList>
    </citation>
    <scope>NUCLEOTIDE SEQUENCE [LARGE SCALE GENOMIC DNA]</scope>
    <source>
        <strain evidence="5 6">5K33</strain>
    </source>
</reference>
<dbReference type="Pfam" id="PF00392">
    <property type="entry name" value="GntR"/>
    <property type="match status" value="1"/>
</dbReference>
<dbReference type="InterPro" id="IPR011711">
    <property type="entry name" value="GntR_C"/>
</dbReference>
<dbReference type="SMART" id="SM00895">
    <property type="entry name" value="FCD"/>
    <property type="match status" value="1"/>
</dbReference>
<gene>
    <name evidence="5" type="ORF">BANG_02037</name>
</gene>
<evidence type="ECO:0000256" key="3">
    <source>
        <dbReference type="ARBA" id="ARBA00023163"/>
    </source>
</evidence>
<keyword evidence="1" id="KW-0805">Transcription regulation</keyword>
<dbReference type="InterPro" id="IPR036388">
    <property type="entry name" value="WH-like_DNA-bd_sf"/>
</dbReference>
<evidence type="ECO:0000259" key="4">
    <source>
        <dbReference type="PROSITE" id="PS50949"/>
    </source>
</evidence>
<dbReference type="SUPFAM" id="SSF46785">
    <property type="entry name" value="Winged helix' DNA-binding domain"/>
    <property type="match status" value="1"/>
</dbReference>
<dbReference type="GO" id="GO:0003700">
    <property type="term" value="F:DNA-binding transcription factor activity"/>
    <property type="evidence" value="ECO:0007669"/>
    <property type="project" value="InterPro"/>
</dbReference>
<dbReference type="AlphaFoldDB" id="A0A7U8PVC3"/>
<evidence type="ECO:0000256" key="1">
    <source>
        <dbReference type="ARBA" id="ARBA00023015"/>
    </source>
</evidence>
<sequence>MGLLETAITGRKRHNSHAVVVGELGRGIVAGTIPEGSILPGDHELSLRFGVSRTVLREAMKTLAAKRLIEPKAKVGTRVLGHASWNFFDPDVLSWRFEAGFDEPFVDHLAEMRMALEPAAAAAAAAAAAERATSDEIVELYALAAKFDNPDHTPESIAKVDMEFHLAIARMSGNPFMRSVSGLIEAALAVSFQLSSPAASQEGIAECAANHLRIAHAIASRDPQKARLAMESVIKLGVERIRDVI</sequence>
<accession>A0A7U8PVC3</accession>
<evidence type="ECO:0000256" key="2">
    <source>
        <dbReference type="ARBA" id="ARBA00023125"/>
    </source>
</evidence>
<dbReference type="PROSITE" id="PS50949">
    <property type="entry name" value="HTH_GNTR"/>
    <property type="match status" value="1"/>
</dbReference>
<dbReference type="Proteomes" id="UP000005727">
    <property type="component" value="Unassembled WGS sequence"/>
</dbReference>
<proteinExistence type="predicted"/>
<dbReference type="CDD" id="cd07377">
    <property type="entry name" value="WHTH_GntR"/>
    <property type="match status" value="1"/>
</dbReference>
<keyword evidence="6" id="KW-1185">Reference proteome</keyword>
<evidence type="ECO:0000313" key="6">
    <source>
        <dbReference type="Proteomes" id="UP000005727"/>
    </source>
</evidence>
<feature type="domain" description="HTH gntR-type" evidence="4">
    <location>
        <begin position="14"/>
        <end position="82"/>
    </location>
</feature>